<dbReference type="GeneID" id="75076215"/>
<comment type="caution">
    <text evidence="3">The sequence shown here is derived from an EMBL/GenBank/DDBJ whole genome shotgun (WGS) entry which is preliminary data.</text>
</comment>
<dbReference type="RefSeq" id="WP_005960278.1">
    <property type="nucleotide sequence ID" value="NZ_ALKK01000006.1"/>
</dbReference>
<dbReference type="Proteomes" id="UP000003120">
    <property type="component" value="Unassembled WGS sequence"/>
</dbReference>
<evidence type="ECO:0000256" key="1">
    <source>
        <dbReference type="ARBA" id="ARBA00022679"/>
    </source>
</evidence>
<organism evidence="3 4">
    <name type="scientific">Fusobacterium necrophorum subsp. funduliforme Fnf 1007</name>
    <dbReference type="NCBI Taxonomy" id="1161424"/>
    <lineage>
        <taxon>Bacteria</taxon>
        <taxon>Fusobacteriati</taxon>
        <taxon>Fusobacteriota</taxon>
        <taxon>Fusobacteriia</taxon>
        <taxon>Fusobacteriales</taxon>
        <taxon>Fusobacteriaceae</taxon>
        <taxon>Fusobacterium</taxon>
    </lineage>
</organism>
<feature type="domain" description="PTS EIIB type-2" evidence="2">
    <location>
        <begin position="33"/>
        <end position="129"/>
    </location>
</feature>
<dbReference type="Pfam" id="PF02302">
    <property type="entry name" value="PTS_IIB"/>
    <property type="match status" value="1"/>
</dbReference>
<evidence type="ECO:0000259" key="2">
    <source>
        <dbReference type="PROSITE" id="PS51099"/>
    </source>
</evidence>
<dbReference type="AlphaFoldDB" id="A0AAN4ATV5"/>
<proteinExistence type="predicted"/>
<dbReference type="Gene3D" id="3.40.50.2300">
    <property type="match status" value="1"/>
</dbReference>
<dbReference type="SUPFAM" id="SSF52794">
    <property type="entry name" value="PTS system IIB component-like"/>
    <property type="match status" value="1"/>
</dbReference>
<dbReference type="GO" id="GO:0008982">
    <property type="term" value="F:protein-N(PI)-phosphohistidine-sugar phosphotransferase activity"/>
    <property type="evidence" value="ECO:0007669"/>
    <property type="project" value="InterPro"/>
</dbReference>
<name>A0AAN4ATV5_9FUSO</name>
<dbReference type="PROSITE" id="PS51099">
    <property type="entry name" value="PTS_EIIB_TYPE_2"/>
    <property type="match status" value="1"/>
</dbReference>
<accession>A0AAN4ATV5</accession>
<evidence type="ECO:0000313" key="4">
    <source>
        <dbReference type="Proteomes" id="UP000003120"/>
    </source>
</evidence>
<evidence type="ECO:0000313" key="3">
    <source>
        <dbReference type="EMBL" id="EJU18893.1"/>
    </source>
</evidence>
<dbReference type="EMBL" id="ALKK01000006">
    <property type="protein sequence ID" value="EJU18893.1"/>
    <property type="molecule type" value="Genomic_DNA"/>
</dbReference>
<dbReference type="InterPro" id="IPR003501">
    <property type="entry name" value="PTS_EIIB_2/3"/>
</dbReference>
<sequence length="130" mass="14658">MGLFNKFLKKSELKNLEEKNLKEYQKMIPEKKYRGIIACGSGIATSTMVRNKIEKAFREREIDLEIFQCKIGELEGKAKILKPDFVVHTVILPKGQKFSCPVFSGVSLLTGVGGEKLLEDIIKTIVNNVK</sequence>
<dbReference type="InterPro" id="IPR036095">
    <property type="entry name" value="PTS_EIIB-like_sf"/>
</dbReference>
<reference evidence="3 4" key="1">
    <citation type="submission" date="2012-07" db="EMBL/GenBank/DDBJ databases">
        <authorList>
            <person name="Durkin A.S."/>
            <person name="McCorrison J."/>
            <person name="Torralba M."/>
            <person name="Gillis M."/>
            <person name="Methe B."/>
            <person name="Sutton G."/>
            <person name="Nelson K.E."/>
        </authorList>
    </citation>
    <scope>NUCLEOTIDE SEQUENCE [LARGE SCALE GENOMIC DNA]</scope>
    <source>
        <strain evidence="3 4">Fnf 1007</strain>
    </source>
</reference>
<protein>
    <submittedName>
        <fullName evidence="3">PTS system, lactose/cellobiose-specific IIB subunit</fullName>
    </submittedName>
</protein>
<gene>
    <name evidence="3" type="ORF">HMPREF1127_0395</name>
</gene>
<dbReference type="CDD" id="cd05566">
    <property type="entry name" value="PTS_IIB_galactitol"/>
    <property type="match status" value="1"/>
</dbReference>
<dbReference type="GO" id="GO:0009401">
    <property type="term" value="P:phosphoenolpyruvate-dependent sugar phosphotransferase system"/>
    <property type="evidence" value="ECO:0007669"/>
    <property type="project" value="InterPro"/>
</dbReference>
<keyword evidence="1" id="KW-0808">Transferase</keyword>
<dbReference type="InterPro" id="IPR013011">
    <property type="entry name" value="PTS_EIIB_2"/>
</dbReference>